<dbReference type="Proteomes" id="UP000249123">
    <property type="component" value="Unassembled WGS sequence"/>
</dbReference>
<reference evidence="3 4" key="1">
    <citation type="submission" date="2013-04" db="EMBL/GenBank/DDBJ databases">
        <title>Hyphomonas sp. T24B3 Genome Sequencing.</title>
        <authorList>
            <person name="Lai Q."/>
            <person name="Shao Z."/>
        </authorList>
    </citation>
    <scope>NUCLEOTIDE SEQUENCE [LARGE SCALE GENOMIC DNA]</scope>
    <source>
        <strain evidence="3 4">T24B3</strain>
    </source>
</reference>
<keyword evidence="4" id="KW-1185">Reference proteome</keyword>
<dbReference type="InterPro" id="IPR000212">
    <property type="entry name" value="DNA_helicase_UvrD/REP"/>
</dbReference>
<protein>
    <recommendedName>
        <fullName evidence="1">DNA 3'-5' helicase II</fullName>
    </recommendedName>
</protein>
<sequence length="529" mass="58152">MATVHSRPIAGRDEPSELKAFDALATLNDEWHIFHSVAWIGVRGRRVGDGEADFVLVHARHGAVVVEVKGGGIAIESGCWRSTGKHGEFEIKDPYRQATASKSALHKWFDKQHGLKLPTCHCVLFPDYSNLAALGPHAPPEITVTPRDFVGMDDKLTEILRTWGLAANLSSKDIGLIISALAPKTSARRTLADEAFDAHRTLVDLTQEQIRAFAGMRRNRRAVVFGGAGTGKTILAMEKAAEFEEQNGNVLVLCYNKLLASRLKKDPRLRLATVATFHGLCIDEMRKAGIPFSANPDREWWERKAAECLVEALATNGNAFDAIVIDEGQDFAREWIDAIEVAGAHGADTPFYIFADENQTLWPRNWTPEADWPVYELSVNCRNTDQIARRLDPIVKRMEVTRGAQGPDTKWTEITRADRATSVAARAVERLLAEGFSSSEICVICEHHDTARQLREMSVGDEIFGAYGSGGIVVETIARFKGLEAPAVVLILEGGGCEPDIEAYVGFSRASTYLQVIGPPARKKGLGWS</sequence>
<feature type="domain" description="NERD" evidence="2">
    <location>
        <begin position="16"/>
        <end position="126"/>
    </location>
</feature>
<dbReference type="AlphaFoldDB" id="A0A062TTC5"/>
<dbReference type="GO" id="GO:0003677">
    <property type="term" value="F:DNA binding"/>
    <property type="evidence" value="ECO:0007669"/>
    <property type="project" value="InterPro"/>
</dbReference>
<dbReference type="GO" id="GO:0005524">
    <property type="term" value="F:ATP binding"/>
    <property type="evidence" value="ECO:0007669"/>
    <property type="project" value="InterPro"/>
</dbReference>
<accession>A0A062TTC5</accession>
<dbReference type="Pfam" id="PF08378">
    <property type="entry name" value="NERD"/>
    <property type="match status" value="1"/>
</dbReference>
<evidence type="ECO:0000256" key="1">
    <source>
        <dbReference type="ARBA" id="ARBA00034923"/>
    </source>
</evidence>
<dbReference type="STRING" id="1280941.HY2_11795"/>
<proteinExistence type="predicted"/>
<dbReference type="InterPro" id="IPR027417">
    <property type="entry name" value="P-loop_NTPase"/>
</dbReference>
<evidence type="ECO:0000313" key="3">
    <source>
        <dbReference type="EMBL" id="RAN33514.1"/>
    </source>
</evidence>
<dbReference type="Pfam" id="PF13245">
    <property type="entry name" value="AAA_19"/>
    <property type="match status" value="1"/>
</dbReference>
<dbReference type="RefSeq" id="WP_034825991.1">
    <property type="nucleotide sequence ID" value="NZ_AWFA01000016.1"/>
</dbReference>
<dbReference type="OrthoDB" id="7066673at2"/>
<dbReference type="GO" id="GO:0000725">
    <property type="term" value="P:recombinational repair"/>
    <property type="evidence" value="ECO:0007669"/>
    <property type="project" value="TreeGrafter"/>
</dbReference>
<evidence type="ECO:0000313" key="4">
    <source>
        <dbReference type="Proteomes" id="UP000249123"/>
    </source>
</evidence>
<dbReference type="eggNOG" id="COG0210">
    <property type="taxonomic scope" value="Bacteria"/>
</dbReference>
<dbReference type="Gene3D" id="3.40.50.300">
    <property type="entry name" value="P-loop containing nucleotide triphosphate hydrolases"/>
    <property type="match status" value="2"/>
</dbReference>
<dbReference type="PANTHER" id="PTHR11070:SF2">
    <property type="entry name" value="ATP-DEPENDENT DNA HELICASE SRS2"/>
    <property type="match status" value="1"/>
</dbReference>
<dbReference type="SUPFAM" id="SSF52540">
    <property type="entry name" value="P-loop containing nucleoside triphosphate hydrolases"/>
    <property type="match status" value="1"/>
</dbReference>
<organism evidence="3 4">
    <name type="scientific">Hyphomonas pacifica</name>
    <dbReference type="NCBI Taxonomy" id="1280941"/>
    <lineage>
        <taxon>Bacteria</taxon>
        <taxon>Pseudomonadati</taxon>
        <taxon>Pseudomonadota</taxon>
        <taxon>Alphaproteobacteria</taxon>
        <taxon>Hyphomonadales</taxon>
        <taxon>Hyphomonadaceae</taxon>
        <taxon>Hyphomonas</taxon>
    </lineage>
</organism>
<gene>
    <name evidence="3" type="ORF">HY3_12705</name>
</gene>
<dbReference type="PANTHER" id="PTHR11070">
    <property type="entry name" value="UVRD / RECB / PCRA DNA HELICASE FAMILY MEMBER"/>
    <property type="match status" value="1"/>
</dbReference>
<evidence type="ECO:0000259" key="2">
    <source>
        <dbReference type="Pfam" id="PF08378"/>
    </source>
</evidence>
<dbReference type="InterPro" id="IPR011528">
    <property type="entry name" value="NERD"/>
</dbReference>
<dbReference type="GO" id="GO:0043138">
    <property type="term" value="F:3'-5' DNA helicase activity"/>
    <property type="evidence" value="ECO:0007669"/>
    <property type="project" value="TreeGrafter"/>
</dbReference>
<dbReference type="EMBL" id="AWFB01000019">
    <property type="protein sequence ID" value="RAN33514.1"/>
    <property type="molecule type" value="Genomic_DNA"/>
</dbReference>
<name>A0A062TTC5_9PROT</name>
<comment type="caution">
    <text evidence="3">The sequence shown here is derived from an EMBL/GenBank/DDBJ whole genome shotgun (WGS) entry which is preliminary data.</text>
</comment>